<keyword evidence="5" id="KW-0472">Membrane</keyword>
<dbReference type="PANTHER" id="PTHR44196">
    <property type="entry name" value="DEHYDROGENASE/REDUCTASE SDR FAMILY MEMBER 7B"/>
    <property type="match status" value="1"/>
</dbReference>
<dbReference type="PRINTS" id="PR00080">
    <property type="entry name" value="SDRFAMILY"/>
</dbReference>
<name>A0A323UDS6_RHOPL</name>
<evidence type="ECO:0000256" key="4">
    <source>
        <dbReference type="SAM" id="MobiDB-lite"/>
    </source>
</evidence>
<evidence type="ECO:0000256" key="5">
    <source>
        <dbReference type="SAM" id="Phobius"/>
    </source>
</evidence>
<evidence type="ECO:0000256" key="3">
    <source>
        <dbReference type="RuleBase" id="RU000363"/>
    </source>
</evidence>
<protein>
    <submittedName>
        <fullName evidence="7">Short-chain dehydrogenase</fullName>
    </submittedName>
</protein>
<sequence length="351" mass="37063">MTKREFIETVVVTGASAGVGRSVAVAFGRRGCKVALIARGREGLDSTRREIVRLGGEALVIEADVADAQAMVAAAARVEAELGPIDLWINNAMVTVYGASVDLSPEEFLQVTRVSYLGQVHGTLAALRHMRPRDRGAIISIGSALAYRSIPFQAPYCAAKAATRGFIDSLRSELEAENSAITLTMVHLPAVNTPQFDWARNKFQHKPAPVAPIYQPEAIAAAVVRAAEHAPREYWVGSSAVKAILGQMLMPSVVDRILAKAGVGNETGDEPDDPNRADNLFAAGPGDPGAHGRFDRRSSAAAFPFNPTLLRAGVALGAAAAGLALLAAVVRSERRGSALRSSPRLITSSAR</sequence>
<feature type="transmembrane region" description="Helical" evidence="5">
    <location>
        <begin position="309"/>
        <end position="330"/>
    </location>
</feature>
<feature type="region of interest" description="Disordered" evidence="4">
    <location>
        <begin position="264"/>
        <end position="295"/>
    </location>
</feature>
<dbReference type="GO" id="GO:0016491">
    <property type="term" value="F:oxidoreductase activity"/>
    <property type="evidence" value="ECO:0007669"/>
    <property type="project" value="UniProtKB-KW"/>
</dbReference>
<feature type="domain" description="Ketoreductase" evidence="6">
    <location>
        <begin position="8"/>
        <end position="194"/>
    </location>
</feature>
<dbReference type="PROSITE" id="PS00061">
    <property type="entry name" value="ADH_SHORT"/>
    <property type="match status" value="1"/>
</dbReference>
<evidence type="ECO:0000313" key="7">
    <source>
        <dbReference type="EMBL" id="PZA10373.1"/>
    </source>
</evidence>
<dbReference type="RefSeq" id="WP_110786481.1">
    <property type="nucleotide sequence ID" value="NZ_QKQS01000023.1"/>
</dbReference>
<keyword evidence="5" id="KW-1133">Transmembrane helix</keyword>
<dbReference type="AlphaFoldDB" id="A0A323UDS6"/>
<evidence type="ECO:0000256" key="2">
    <source>
        <dbReference type="ARBA" id="ARBA00023002"/>
    </source>
</evidence>
<accession>A0A323UDS6</accession>
<dbReference type="EMBL" id="QKQS01000023">
    <property type="protein sequence ID" value="PZA10373.1"/>
    <property type="molecule type" value="Genomic_DNA"/>
</dbReference>
<dbReference type="SMART" id="SM00822">
    <property type="entry name" value="PKS_KR"/>
    <property type="match status" value="1"/>
</dbReference>
<dbReference type="SUPFAM" id="SSF51735">
    <property type="entry name" value="NAD(P)-binding Rossmann-fold domains"/>
    <property type="match status" value="1"/>
</dbReference>
<dbReference type="InterPro" id="IPR057326">
    <property type="entry name" value="KR_dom"/>
</dbReference>
<dbReference type="Proteomes" id="UP000248134">
    <property type="component" value="Unassembled WGS sequence"/>
</dbReference>
<dbReference type="InterPro" id="IPR036291">
    <property type="entry name" value="NAD(P)-bd_dom_sf"/>
</dbReference>
<evidence type="ECO:0000259" key="6">
    <source>
        <dbReference type="SMART" id="SM00822"/>
    </source>
</evidence>
<keyword evidence="5" id="KW-0812">Transmembrane</keyword>
<dbReference type="PRINTS" id="PR00081">
    <property type="entry name" value="GDHRDH"/>
</dbReference>
<dbReference type="InterPro" id="IPR002347">
    <property type="entry name" value="SDR_fam"/>
</dbReference>
<proteinExistence type="inferred from homology"/>
<gene>
    <name evidence="7" type="ORF">DNX69_13425</name>
</gene>
<comment type="similarity">
    <text evidence="1 3">Belongs to the short-chain dehydrogenases/reductases (SDR) family.</text>
</comment>
<evidence type="ECO:0000313" key="8">
    <source>
        <dbReference type="Proteomes" id="UP000248134"/>
    </source>
</evidence>
<dbReference type="OrthoDB" id="9781689at2"/>
<dbReference type="InterPro" id="IPR020904">
    <property type="entry name" value="Sc_DH/Rdtase_CS"/>
</dbReference>
<dbReference type="Pfam" id="PF00106">
    <property type="entry name" value="adh_short"/>
    <property type="match status" value="1"/>
</dbReference>
<organism evidence="7 8">
    <name type="scientific">Rhodopseudomonas palustris</name>
    <dbReference type="NCBI Taxonomy" id="1076"/>
    <lineage>
        <taxon>Bacteria</taxon>
        <taxon>Pseudomonadati</taxon>
        <taxon>Pseudomonadota</taxon>
        <taxon>Alphaproteobacteria</taxon>
        <taxon>Hyphomicrobiales</taxon>
        <taxon>Nitrobacteraceae</taxon>
        <taxon>Rhodopseudomonas</taxon>
    </lineage>
</organism>
<reference evidence="7 8" key="1">
    <citation type="submission" date="2018-06" db="EMBL/GenBank/DDBJ databases">
        <title>Draft Whole-Genome Sequence of the purple photosynthetic bacterium Rhodospeudomonas palustris XCP.</title>
        <authorList>
            <person name="Rayyan A."/>
            <person name="Meyer T.E."/>
            <person name="Kyndt J.A."/>
        </authorList>
    </citation>
    <scope>NUCLEOTIDE SEQUENCE [LARGE SCALE GENOMIC DNA]</scope>
    <source>
        <strain evidence="7 8">XCP</strain>
    </source>
</reference>
<keyword evidence="2" id="KW-0560">Oxidoreductase</keyword>
<comment type="caution">
    <text evidence="7">The sequence shown here is derived from an EMBL/GenBank/DDBJ whole genome shotgun (WGS) entry which is preliminary data.</text>
</comment>
<dbReference type="Gene3D" id="3.40.50.720">
    <property type="entry name" value="NAD(P)-binding Rossmann-like Domain"/>
    <property type="match status" value="1"/>
</dbReference>
<dbReference type="PANTHER" id="PTHR44196:SF1">
    <property type="entry name" value="DEHYDROGENASE_REDUCTASE SDR FAMILY MEMBER 7B"/>
    <property type="match status" value="1"/>
</dbReference>
<evidence type="ECO:0000256" key="1">
    <source>
        <dbReference type="ARBA" id="ARBA00006484"/>
    </source>
</evidence>
<dbReference type="NCBIfam" id="NF005495">
    <property type="entry name" value="PRK07109.1"/>
    <property type="match status" value="1"/>
</dbReference>
<dbReference type="GO" id="GO:0016020">
    <property type="term" value="C:membrane"/>
    <property type="evidence" value="ECO:0007669"/>
    <property type="project" value="TreeGrafter"/>
</dbReference>